<dbReference type="Pfam" id="PF03454">
    <property type="entry name" value="MoeA_C"/>
    <property type="match status" value="1"/>
</dbReference>
<keyword evidence="10 13" id="KW-0460">Magnesium</keyword>
<dbReference type="GO" id="GO:0005524">
    <property type="term" value="F:ATP binding"/>
    <property type="evidence" value="ECO:0007669"/>
    <property type="project" value="UniProtKB-UniRule"/>
</dbReference>
<dbReference type="Gene3D" id="2.170.190.11">
    <property type="entry name" value="Molybdopterin biosynthesis moea protein, domain 3"/>
    <property type="match status" value="1"/>
</dbReference>
<comment type="caution">
    <text evidence="15">The sequence shown here is derived from an EMBL/GenBank/DDBJ whole genome shotgun (WGS) entry which is preliminary data.</text>
</comment>
<dbReference type="GO" id="GO:0006777">
    <property type="term" value="P:Mo-molybdopterin cofactor biosynthetic process"/>
    <property type="evidence" value="ECO:0007669"/>
    <property type="project" value="UniProtKB-UniRule"/>
</dbReference>
<evidence type="ECO:0000256" key="4">
    <source>
        <dbReference type="ARBA" id="ARBA00008339"/>
    </source>
</evidence>
<dbReference type="GO" id="GO:0061598">
    <property type="term" value="F:molybdopterin adenylyltransferase activity"/>
    <property type="evidence" value="ECO:0007669"/>
    <property type="project" value="UniProtKB-UniRule"/>
</dbReference>
<dbReference type="NCBIfam" id="TIGR00177">
    <property type="entry name" value="molyb_syn"/>
    <property type="match status" value="1"/>
</dbReference>
<evidence type="ECO:0000256" key="6">
    <source>
        <dbReference type="ARBA" id="ARBA00022679"/>
    </source>
</evidence>
<keyword evidence="6 13" id="KW-0808">Transferase</keyword>
<evidence type="ECO:0000256" key="3">
    <source>
        <dbReference type="ARBA" id="ARBA00007589"/>
    </source>
</evidence>
<dbReference type="FunFam" id="3.40.980.10:FF:000009">
    <property type="entry name" value="Molybdopterin molybdenumtransferase"/>
    <property type="match status" value="1"/>
</dbReference>
<name>A0AAW1NLK0_9CHLO</name>
<organism evidence="15 16">
    <name type="scientific">Symbiochloris irregularis</name>
    <dbReference type="NCBI Taxonomy" id="706552"/>
    <lineage>
        <taxon>Eukaryota</taxon>
        <taxon>Viridiplantae</taxon>
        <taxon>Chlorophyta</taxon>
        <taxon>core chlorophytes</taxon>
        <taxon>Trebouxiophyceae</taxon>
        <taxon>Trebouxiales</taxon>
        <taxon>Trebouxiaceae</taxon>
        <taxon>Symbiochloris</taxon>
    </lineage>
</organism>
<evidence type="ECO:0000256" key="9">
    <source>
        <dbReference type="ARBA" id="ARBA00022840"/>
    </source>
</evidence>
<evidence type="ECO:0000256" key="1">
    <source>
        <dbReference type="ARBA" id="ARBA00001946"/>
    </source>
</evidence>
<comment type="cofactor">
    <cofactor evidence="1 13">
        <name>Mg(2+)</name>
        <dbReference type="ChEBI" id="CHEBI:18420"/>
    </cofactor>
</comment>
<dbReference type="Pfam" id="PF00994">
    <property type="entry name" value="MoCF_biosynth"/>
    <property type="match status" value="1"/>
</dbReference>
<evidence type="ECO:0000256" key="2">
    <source>
        <dbReference type="ARBA" id="ARBA00005046"/>
    </source>
</evidence>
<dbReference type="Gene3D" id="3.90.105.10">
    <property type="entry name" value="Molybdopterin biosynthesis moea protein, domain 2"/>
    <property type="match status" value="1"/>
</dbReference>
<keyword evidence="11 13" id="KW-0501">Molybdenum cofactor biosynthesis</keyword>
<dbReference type="InterPro" id="IPR008284">
    <property type="entry name" value="MoCF_biosynth_CS"/>
</dbReference>
<dbReference type="EC" id="2.7.7.75" evidence="13"/>
<dbReference type="GO" id="GO:0005829">
    <property type="term" value="C:cytosol"/>
    <property type="evidence" value="ECO:0007669"/>
    <property type="project" value="TreeGrafter"/>
</dbReference>
<dbReference type="InterPro" id="IPR005110">
    <property type="entry name" value="MoeA_linker/N"/>
</dbReference>
<dbReference type="PANTHER" id="PTHR10192">
    <property type="entry name" value="MOLYBDOPTERIN BIOSYNTHESIS PROTEIN"/>
    <property type="match status" value="1"/>
</dbReference>
<evidence type="ECO:0000259" key="14">
    <source>
        <dbReference type="SMART" id="SM00852"/>
    </source>
</evidence>
<dbReference type="PANTHER" id="PTHR10192:SF5">
    <property type="entry name" value="GEPHYRIN"/>
    <property type="match status" value="1"/>
</dbReference>
<dbReference type="EC" id="2.10.1.1" evidence="13"/>
<evidence type="ECO:0000313" key="16">
    <source>
        <dbReference type="Proteomes" id="UP001465755"/>
    </source>
</evidence>
<dbReference type="Gene3D" id="2.40.340.10">
    <property type="entry name" value="MoeA, C-terminal, domain IV"/>
    <property type="match status" value="1"/>
</dbReference>
<comment type="similarity">
    <text evidence="13">Belongs to the MoeA family.</text>
</comment>
<dbReference type="SUPFAM" id="SSF53218">
    <property type="entry name" value="Molybdenum cofactor biosynthesis proteins"/>
    <property type="match status" value="1"/>
</dbReference>
<sequence>MSSGPRTPEAAYKFVSIPEAQQTVLHEALVLPSTLVDLQSATGRVLAADVTAREPLPPFPSSIKDGYAVRSSDAAGDYEVAFEALAGLPPGVLEPGFVAYISTGGPVPSGADAVVQIENTEPLPLAPSGKRRVKIKQAARGPGQDVRAVGSDIQEGQVVLKKGTRLNAAEIGLLATVGASRVQVHVAPHVGILSTGDELVEPATESLASGKIRDANRSMLLAAAQQAGARVTDFGIAADTEEAVEAAFAVINAAHVDVLLTTGGVSMGDKDFIKPILERQGKVHFGKVRMKPGKPLTFATHSLQSGTSQAAPHRMLSFGLPGNPVSAIVTFNLTVLPALRKMAGWQDPDLRRVYVRTTTPLPLDSVRPEYHRATVHWQTTGTGDGHLVAESTGGQISSRLLSMLSANALLELPQAEGTLPAGSVVSALLIGDLQSMPVPQGTAKLTSFEGI</sequence>
<keyword evidence="7 13" id="KW-0479">Metal-binding</keyword>
<dbReference type="Proteomes" id="UP001465755">
    <property type="component" value="Unassembled WGS sequence"/>
</dbReference>
<feature type="domain" description="MoaB/Mog" evidence="14">
    <location>
        <begin position="191"/>
        <end position="341"/>
    </location>
</feature>
<comment type="pathway">
    <text evidence="2 13">Cofactor biosynthesis; molybdopterin biosynthesis.</text>
</comment>
<comment type="catalytic activity">
    <reaction evidence="13">
        <text>molybdopterin + ATP + H(+) = adenylyl-molybdopterin + diphosphate</text>
        <dbReference type="Rhea" id="RHEA:31331"/>
        <dbReference type="ChEBI" id="CHEBI:15378"/>
        <dbReference type="ChEBI" id="CHEBI:30616"/>
        <dbReference type="ChEBI" id="CHEBI:33019"/>
        <dbReference type="ChEBI" id="CHEBI:58698"/>
        <dbReference type="ChEBI" id="CHEBI:62727"/>
    </reaction>
</comment>
<keyword evidence="8" id="KW-0547">Nucleotide-binding</keyword>
<evidence type="ECO:0000256" key="13">
    <source>
        <dbReference type="RuleBase" id="RU365090"/>
    </source>
</evidence>
<protein>
    <recommendedName>
        <fullName evidence="13">Molybdopterin biosynthesis protein CNX1</fullName>
    </recommendedName>
    <alternativeName>
        <fullName evidence="13">Molybdenum cofactor biosynthesis enzyme CNX1</fullName>
    </alternativeName>
    <domain>
        <recommendedName>
            <fullName evidence="13">Molybdopterin molybdenumtransferase</fullName>
            <shortName evidence="13">MPT Mo-transferase</shortName>
            <ecNumber evidence="13">2.10.1.1</ecNumber>
        </recommendedName>
        <alternativeName>
            <fullName evidence="13">Domain E</fullName>
        </alternativeName>
    </domain>
    <domain>
        <recommendedName>
            <fullName evidence="13">Molybdopterin adenylyltransferase</fullName>
            <shortName evidence="13">MPT adenylyltransferase</shortName>
            <ecNumber evidence="13">2.7.7.75</ecNumber>
        </recommendedName>
        <alternativeName>
            <fullName evidence="13">Domain G</fullName>
        </alternativeName>
    </domain>
</protein>
<keyword evidence="9" id="KW-0067">ATP-binding</keyword>
<dbReference type="NCBIfam" id="NF045515">
    <property type="entry name" value="Glp_gephyrin"/>
    <property type="match status" value="1"/>
</dbReference>
<dbReference type="Gene3D" id="3.40.980.10">
    <property type="entry name" value="MoaB/Mog-like domain"/>
    <property type="match status" value="1"/>
</dbReference>
<dbReference type="FunFam" id="2.170.190.11:FF:000001">
    <property type="entry name" value="Molybdopterin molybdenumtransferase"/>
    <property type="match status" value="1"/>
</dbReference>
<comment type="similarity">
    <text evidence="3">In the N-terminal section; belongs to the MoaB/Mog family.</text>
</comment>
<keyword evidence="5 13" id="KW-0500">Molybdenum</keyword>
<dbReference type="EMBL" id="JALJOQ010000219">
    <property type="protein sequence ID" value="KAK9788847.1"/>
    <property type="molecule type" value="Genomic_DNA"/>
</dbReference>
<evidence type="ECO:0000256" key="12">
    <source>
        <dbReference type="ARBA" id="ARBA00023268"/>
    </source>
</evidence>
<dbReference type="Pfam" id="PF03453">
    <property type="entry name" value="MoeA_N"/>
    <property type="match status" value="1"/>
</dbReference>
<dbReference type="InterPro" id="IPR036135">
    <property type="entry name" value="MoeA_linker/N_sf"/>
</dbReference>
<dbReference type="InterPro" id="IPR036425">
    <property type="entry name" value="MoaB/Mog-like_dom_sf"/>
</dbReference>
<dbReference type="PROSITE" id="PS01079">
    <property type="entry name" value="MOCF_BIOSYNTHESIS_2"/>
    <property type="match status" value="1"/>
</dbReference>
<dbReference type="CDD" id="cd00887">
    <property type="entry name" value="MoeA"/>
    <property type="match status" value="1"/>
</dbReference>
<dbReference type="SMART" id="SM00852">
    <property type="entry name" value="MoCF_biosynth"/>
    <property type="match status" value="1"/>
</dbReference>
<comment type="similarity">
    <text evidence="4">In the C-terminal section; belongs to the MoeA family.</text>
</comment>
<evidence type="ECO:0000256" key="5">
    <source>
        <dbReference type="ARBA" id="ARBA00022505"/>
    </source>
</evidence>
<accession>A0AAW1NLK0</accession>
<gene>
    <name evidence="15" type="ORF">WJX73_005383</name>
</gene>
<dbReference type="InterPro" id="IPR036688">
    <property type="entry name" value="MoeA_C_domain_IV_sf"/>
</dbReference>
<dbReference type="FunFam" id="2.40.340.10:FF:000004">
    <property type="entry name" value="Molybdopterin molybdenumtransferase"/>
    <property type="match status" value="1"/>
</dbReference>
<dbReference type="InterPro" id="IPR038987">
    <property type="entry name" value="MoeA-like"/>
</dbReference>
<proteinExistence type="inferred from homology"/>
<comment type="catalytic activity">
    <reaction evidence="13">
        <text>adenylyl-molybdopterin + molybdate = Mo-molybdopterin + AMP + H(+)</text>
        <dbReference type="Rhea" id="RHEA:35047"/>
        <dbReference type="ChEBI" id="CHEBI:15378"/>
        <dbReference type="ChEBI" id="CHEBI:36264"/>
        <dbReference type="ChEBI" id="CHEBI:62727"/>
        <dbReference type="ChEBI" id="CHEBI:71302"/>
        <dbReference type="ChEBI" id="CHEBI:456215"/>
    </reaction>
</comment>
<evidence type="ECO:0000256" key="11">
    <source>
        <dbReference type="ARBA" id="ARBA00023150"/>
    </source>
</evidence>
<comment type="function">
    <text evidence="13">Catalyzes two steps in the biosynthesis of the molybdenum cofactor. In the first step, molybdopterin is adenylated. Subsequently, molybdate is inserted into adenylated molybdopterin and AMP is released.</text>
</comment>
<reference evidence="15 16" key="1">
    <citation type="journal article" date="2024" name="Nat. Commun.">
        <title>Phylogenomics reveals the evolutionary origins of lichenization in chlorophyte algae.</title>
        <authorList>
            <person name="Puginier C."/>
            <person name="Libourel C."/>
            <person name="Otte J."/>
            <person name="Skaloud P."/>
            <person name="Haon M."/>
            <person name="Grisel S."/>
            <person name="Petersen M."/>
            <person name="Berrin J.G."/>
            <person name="Delaux P.M."/>
            <person name="Dal Grande F."/>
            <person name="Keller J."/>
        </authorList>
    </citation>
    <scope>NUCLEOTIDE SEQUENCE [LARGE SCALE GENOMIC DNA]</scope>
    <source>
        <strain evidence="15 16">SAG 2036</strain>
    </source>
</reference>
<dbReference type="SUPFAM" id="SSF63867">
    <property type="entry name" value="MoeA C-terminal domain-like"/>
    <property type="match status" value="1"/>
</dbReference>
<dbReference type="SUPFAM" id="SSF63882">
    <property type="entry name" value="MoeA N-terminal region -like"/>
    <property type="match status" value="1"/>
</dbReference>
<keyword evidence="12" id="KW-0511">Multifunctional enzyme</keyword>
<keyword evidence="16" id="KW-1185">Reference proteome</keyword>
<evidence type="ECO:0000313" key="15">
    <source>
        <dbReference type="EMBL" id="KAK9788847.1"/>
    </source>
</evidence>
<evidence type="ECO:0000256" key="10">
    <source>
        <dbReference type="ARBA" id="ARBA00022842"/>
    </source>
</evidence>
<evidence type="ECO:0000256" key="8">
    <source>
        <dbReference type="ARBA" id="ARBA00022741"/>
    </source>
</evidence>
<dbReference type="GO" id="GO:0061599">
    <property type="term" value="F:molybdopterin molybdotransferase activity"/>
    <property type="evidence" value="ECO:0007669"/>
    <property type="project" value="UniProtKB-UniRule"/>
</dbReference>
<dbReference type="AlphaFoldDB" id="A0AAW1NLK0"/>
<evidence type="ECO:0000256" key="7">
    <source>
        <dbReference type="ARBA" id="ARBA00022723"/>
    </source>
</evidence>
<dbReference type="GO" id="GO:0046872">
    <property type="term" value="F:metal ion binding"/>
    <property type="evidence" value="ECO:0007669"/>
    <property type="project" value="UniProtKB-UniRule"/>
</dbReference>
<dbReference type="InterPro" id="IPR005111">
    <property type="entry name" value="MoeA_C_domain_IV"/>
</dbReference>
<dbReference type="InterPro" id="IPR001453">
    <property type="entry name" value="MoaB/Mog_dom"/>
</dbReference>